<keyword evidence="1" id="KW-1133">Transmembrane helix</keyword>
<keyword evidence="1" id="KW-0812">Transmembrane</keyword>
<dbReference type="EMBL" id="JAZGQK010000013">
    <property type="protein sequence ID" value="MEE6260125.1"/>
    <property type="molecule type" value="Genomic_DNA"/>
</dbReference>
<feature type="transmembrane region" description="Helical" evidence="1">
    <location>
        <begin position="31"/>
        <end position="50"/>
    </location>
</feature>
<keyword evidence="3" id="KW-1185">Reference proteome</keyword>
<evidence type="ECO:0000256" key="1">
    <source>
        <dbReference type="SAM" id="Phobius"/>
    </source>
</evidence>
<organism evidence="2 3">
    <name type="scientific">Plantactinospora sonchi</name>
    <dbReference type="NCBI Taxonomy" id="1544735"/>
    <lineage>
        <taxon>Bacteria</taxon>
        <taxon>Bacillati</taxon>
        <taxon>Actinomycetota</taxon>
        <taxon>Actinomycetes</taxon>
        <taxon>Micromonosporales</taxon>
        <taxon>Micromonosporaceae</taxon>
        <taxon>Plantactinospora</taxon>
    </lineage>
</organism>
<comment type="caution">
    <text evidence="2">The sequence shown here is derived from an EMBL/GenBank/DDBJ whole genome shotgun (WGS) entry which is preliminary data.</text>
</comment>
<proteinExistence type="predicted"/>
<evidence type="ECO:0000313" key="3">
    <source>
        <dbReference type="Proteomes" id="UP001332243"/>
    </source>
</evidence>
<gene>
    <name evidence="2" type="ORF">V1633_16665</name>
</gene>
<protein>
    <submittedName>
        <fullName evidence="2">Uncharacterized protein</fullName>
    </submittedName>
</protein>
<accession>A0ABU7RUD9</accession>
<keyword evidence="1" id="KW-0472">Membrane</keyword>
<evidence type="ECO:0000313" key="2">
    <source>
        <dbReference type="EMBL" id="MEE6260125.1"/>
    </source>
</evidence>
<reference evidence="2 3" key="1">
    <citation type="submission" date="2024-01" db="EMBL/GenBank/DDBJ databases">
        <title>Genome insights into Plantactinospora sonchi sp. nov.</title>
        <authorList>
            <person name="Wang L."/>
        </authorList>
    </citation>
    <scope>NUCLEOTIDE SEQUENCE [LARGE SCALE GENOMIC DNA]</scope>
    <source>
        <strain evidence="2 3">NEAU-QY2</strain>
    </source>
</reference>
<name>A0ABU7RUD9_9ACTN</name>
<dbReference type="RefSeq" id="WP_331215253.1">
    <property type="nucleotide sequence ID" value="NZ_JAZGQK010000013.1"/>
</dbReference>
<dbReference type="Proteomes" id="UP001332243">
    <property type="component" value="Unassembled WGS sequence"/>
</dbReference>
<sequence length="98" mass="9958">MGAGVVGELPLADARLDGLATVVLGKLTSGLIFSPLSFPSALLFAALLGFAARDQEIGPLLDVGEDLAELPVQGLVGAVGLGVVAAAPRRVHFLDRLL</sequence>